<feature type="binding site" evidence="7">
    <location>
        <begin position="333"/>
        <end position="334"/>
    </location>
    <ligand>
        <name>FMN</name>
        <dbReference type="ChEBI" id="CHEBI:58210"/>
    </ligand>
</feature>
<dbReference type="InterPro" id="IPR012133">
    <property type="entry name" value="Alpha-hydoxy_acid_DH_FMN"/>
</dbReference>
<accession>A0A844XKT5</accession>
<evidence type="ECO:0000313" key="10">
    <source>
        <dbReference type="Proteomes" id="UP000448199"/>
    </source>
</evidence>
<keyword evidence="4" id="KW-0560">Oxidoreductase</keyword>
<proteinExistence type="inferred from homology"/>
<feature type="binding site" evidence="7">
    <location>
        <position position="255"/>
    </location>
    <ligand>
        <name>FMN</name>
        <dbReference type="ChEBI" id="CHEBI:58210"/>
    </ligand>
</feature>
<dbReference type="RefSeq" id="WP_160726423.1">
    <property type="nucleotide sequence ID" value="NZ_WTYC01000001.1"/>
</dbReference>
<keyword evidence="10" id="KW-1185">Reference proteome</keyword>
<dbReference type="GO" id="GO:0010181">
    <property type="term" value="F:FMN binding"/>
    <property type="evidence" value="ECO:0007669"/>
    <property type="project" value="InterPro"/>
</dbReference>
<evidence type="ECO:0000256" key="1">
    <source>
        <dbReference type="ARBA" id="ARBA00001917"/>
    </source>
</evidence>
<evidence type="ECO:0000256" key="7">
    <source>
        <dbReference type="PIRSR" id="PIRSR000138-2"/>
    </source>
</evidence>
<feature type="domain" description="FMN hydroxy acid dehydrogenase" evidence="8">
    <location>
        <begin position="1"/>
        <end position="382"/>
    </location>
</feature>
<feature type="binding site" evidence="7">
    <location>
        <position position="132"/>
    </location>
    <ligand>
        <name>glyoxylate</name>
        <dbReference type="ChEBI" id="CHEBI:36655"/>
    </ligand>
</feature>
<dbReference type="OrthoDB" id="9770452at2"/>
<feature type="binding site" evidence="7">
    <location>
        <position position="282"/>
    </location>
    <ligand>
        <name>glyoxylate</name>
        <dbReference type="ChEBI" id="CHEBI:36655"/>
    </ligand>
</feature>
<name>A0A844XKT5_9SPHN</name>
<dbReference type="PROSITE" id="PS51349">
    <property type="entry name" value="FMN_HYDROXY_ACID_DH_2"/>
    <property type="match status" value="1"/>
</dbReference>
<feature type="binding site" evidence="7">
    <location>
        <position position="158"/>
    </location>
    <ligand>
        <name>FMN</name>
        <dbReference type="ChEBI" id="CHEBI:58210"/>
    </ligand>
</feature>
<evidence type="ECO:0000256" key="5">
    <source>
        <dbReference type="ARBA" id="ARBA00024042"/>
    </source>
</evidence>
<sequence>MKLSDCHNIDDFRRLAKARLPWPVFDYIKGGADDEITKARNTSAFDDVDLVPDVLAGVENIDTSCTIMGRRSELPLVLSPTALQRAFHRDGERAVAKAAEKFGVWFGISSLATHSIEEIAALTDAPKLFQLYVHKDKGLNASMIDRCKTAGFDALVLTVDTIVSGKRERCLRSGFTTPPRFSPSSLWSYATRPRWTLDYILGPKFRLPNLDGYVSEGTGKAVSIQDYFNTMLDTAMDWNTAASIRREWGGTFALKGVMSAADARRAVQIGADAIWISNHGGRQLDGSRAPFDQLAEIVDEVGGEIEIILDGGIRRGTHALKSLCQGATASSGGRLYLYALAAAGQEGVERALLILKEEIERGMRLMGVTSVQQLNRDRLRKR</sequence>
<evidence type="ECO:0000259" key="8">
    <source>
        <dbReference type="PROSITE" id="PS51349"/>
    </source>
</evidence>
<reference evidence="9 10" key="1">
    <citation type="submission" date="2019-12" db="EMBL/GenBank/DDBJ databases">
        <title>Genomic-based taxomic classification of the family Erythrobacteraceae.</title>
        <authorList>
            <person name="Xu L."/>
        </authorList>
    </citation>
    <scope>NUCLEOTIDE SEQUENCE [LARGE SCALE GENOMIC DNA]</scope>
    <source>
        <strain evidence="9 10">DSM 17792</strain>
    </source>
</reference>
<dbReference type="CDD" id="cd02809">
    <property type="entry name" value="alpha_hydroxyacid_oxid_FMN"/>
    <property type="match status" value="1"/>
</dbReference>
<keyword evidence="3 7" id="KW-0288">FMN</keyword>
<dbReference type="Gene3D" id="3.20.20.70">
    <property type="entry name" value="Aldolase class I"/>
    <property type="match status" value="1"/>
</dbReference>
<dbReference type="InterPro" id="IPR037396">
    <property type="entry name" value="FMN_HAD"/>
</dbReference>
<dbReference type="PROSITE" id="PS00557">
    <property type="entry name" value="FMN_HYDROXY_ACID_DH_1"/>
    <property type="match status" value="1"/>
</dbReference>
<dbReference type="InterPro" id="IPR008259">
    <property type="entry name" value="FMN_hydac_DH_AS"/>
</dbReference>
<dbReference type="PIRSF" id="PIRSF000138">
    <property type="entry name" value="Al-hdrx_acd_dh"/>
    <property type="match status" value="1"/>
</dbReference>
<evidence type="ECO:0000256" key="6">
    <source>
        <dbReference type="PIRSR" id="PIRSR000138-1"/>
    </source>
</evidence>
<protein>
    <submittedName>
        <fullName evidence="9">Alpha-hydroxy-acid oxidizing protein</fullName>
    </submittedName>
</protein>
<dbReference type="Proteomes" id="UP000448199">
    <property type="component" value="Unassembled WGS sequence"/>
</dbReference>
<dbReference type="GO" id="GO:0016614">
    <property type="term" value="F:oxidoreductase activity, acting on CH-OH group of donors"/>
    <property type="evidence" value="ECO:0007669"/>
    <property type="project" value="UniProtKB-ARBA"/>
</dbReference>
<feature type="binding site" evidence="7">
    <location>
        <position position="130"/>
    </location>
    <ligand>
        <name>FMN</name>
        <dbReference type="ChEBI" id="CHEBI:58210"/>
    </ligand>
</feature>
<evidence type="ECO:0000256" key="3">
    <source>
        <dbReference type="ARBA" id="ARBA00022643"/>
    </source>
</evidence>
<feature type="binding site" evidence="7">
    <location>
        <begin position="310"/>
        <end position="314"/>
    </location>
    <ligand>
        <name>FMN</name>
        <dbReference type="ChEBI" id="CHEBI:58210"/>
    </ligand>
</feature>
<feature type="binding site" evidence="7">
    <location>
        <position position="167"/>
    </location>
    <ligand>
        <name>glyoxylate</name>
        <dbReference type="ChEBI" id="CHEBI:36655"/>
    </ligand>
</feature>
<feature type="active site" description="Proton acceptor" evidence="6">
    <location>
        <position position="279"/>
    </location>
</feature>
<keyword evidence="2 7" id="KW-0285">Flavoprotein</keyword>
<dbReference type="Pfam" id="PF01070">
    <property type="entry name" value="FMN_dh"/>
    <property type="match status" value="1"/>
</dbReference>
<organism evidence="9 10">
    <name type="scientific">Qipengyuania vulgaris</name>
    <dbReference type="NCBI Taxonomy" id="291985"/>
    <lineage>
        <taxon>Bacteria</taxon>
        <taxon>Pseudomonadati</taxon>
        <taxon>Pseudomonadota</taxon>
        <taxon>Alphaproteobacteria</taxon>
        <taxon>Sphingomonadales</taxon>
        <taxon>Erythrobacteraceae</taxon>
        <taxon>Qipengyuania</taxon>
    </lineage>
</organism>
<evidence type="ECO:0000256" key="2">
    <source>
        <dbReference type="ARBA" id="ARBA00022630"/>
    </source>
</evidence>
<feature type="binding site" evidence="7">
    <location>
        <begin position="80"/>
        <end position="82"/>
    </location>
    <ligand>
        <name>FMN</name>
        <dbReference type="ChEBI" id="CHEBI:58210"/>
    </ligand>
</feature>
<gene>
    <name evidence="9" type="ORF">GRI69_00755</name>
</gene>
<feature type="binding site" evidence="7">
    <location>
        <position position="27"/>
    </location>
    <ligand>
        <name>glyoxylate</name>
        <dbReference type="ChEBI" id="CHEBI:36655"/>
    </ligand>
</feature>
<feature type="binding site" evidence="7">
    <location>
        <position position="279"/>
    </location>
    <ligand>
        <name>glyoxylate</name>
        <dbReference type="ChEBI" id="CHEBI:36655"/>
    </ligand>
</feature>
<dbReference type="InterPro" id="IPR013785">
    <property type="entry name" value="Aldolase_TIM"/>
</dbReference>
<dbReference type="EMBL" id="WTYC01000001">
    <property type="protein sequence ID" value="MXO46795.1"/>
    <property type="molecule type" value="Genomic_DNA"/>
</dbReference>
<comment type="caution">
    <text evidence="9">The sequence shown here is derived from an EMBL/GenBank/DDBJ whole genome shotgun (WGS) entry which is preliminary data.</text>
</comment>
<feature type="binding site" evidence="7">
    <location>
        <position position="277"/>
    </location>
    <ligand>
        <name>FMN</name>
        <dbReference type="ChEBI" id="CHEBI:58210"/>
    </ligand>
</feature>
<evidence type="ECO:0000256" key="4">
    <source>
        <dbReference type="ARBA" id="ARBA00023002"/>
    </source>
</evidence>
<dbReference type="AlphaFoldDB" id="A0A844XKT5"/>
<comment type="similarity">
    <text evidence="5">Belongs to the FMN-dependent alpha-hydroxy acid dehydrogenase family.</text>
</comment>
<dbReference type="FunFam" id="3.20.20.70:FF:000029">
    <property type="entry name" value="L-lactate dehydrogenase"/>
    <property type="match status" value="1"/>
</dbReference>
<evidence type="ECO:0000313" key="9">
    <source>
        <dbReference type="EMBL" id="MXO46795.1"/>
    </source>
</evidence>
<dbReference type="InterPro" id="IPR000262">
    <property type="entry name" value="FMN-dep_DH"/>
</dbReference>
<feature type="binding site" evidence="7">
    <location>
        <position position="109"/>
    </location>
    <ligand>
        <name>FMN</name>
        <dbReference type="ChEBI" id="CHEBI:58210"/>
    </ligand>
</feature>
<dbReference type="SUPFAM" id="SSF51395">
    <property type="entry name" value="FMN-linked oxidoreductases"/>
    <property type="match status" value="1"/>
</dbReference>
<comment type="cofactor">
    <cofactor evidence="1">
        <name>FMN</name>
        <dbReference type="ChEBI" id="CHEBI:58210"/>
    </cofactor>
</comment>
<dbReference type="PANTHER" id="PTHR10578">
    <property type="entry name" value="S -2-HYDROXY-ACID OXIDASE-RELATED"/>
    <property type="match status" value="1"/>
</dbReference>
<dbReference type="PANTHER" id="PTHR10578:SF107">
    <property type="entry name" value="2-HYDROXYACID OXIDASE 1"/>
    <property type="match status" value="1"/>
</dbReference>